<dbReference type="AlphaFoldDB" id="A0AAN0VF26"/>
<feature type="transmembrane region" description="Helical" evidence="1">
    <location>
        <begin position="33"/>
        <end position="59"/>
    </location>
</feature>
<sequence length="194" mass="21325">MPLGPLSPWLCLRKLTAVSPGAVNRSYPLNMQAAVITAFATIFTALVAFIGSTISIYLTKKKEREAVWRAKKLAYYEEFFGAASGIAVVATDEAKIRFATAMNNLHLIASGKVLKSLHAFLDEIDVSNAARFTQAKHDELWSMLVWDIRADLGDPPCPNAIDFQARLRRSGVNHPVLLPEENARDKQNRSGLGG</sequence>
<evidence type="ECO:0000256" key="1">
    <source>
        <dbReference type="SAM" id="Phobius"/>
    </source>
</evidence>
<accession>A0AAN0VF26</accession>
<keyword evidence="1" id="KW-0812">Transmembrane</keyword>
<dbReference type="KEGG" id="gbc:GbCGDNIH3_7181"/>
<keyword evidence="1" id="KW-1133">Transmembrane helix</keyword>
<dbReference type="EMBL" id="CP003181">
    <property type="protein sequence ID" value="AHJ62233.1"/>
    <property type="molecule type" value="Genomic_DNA"/>
</dbReference>
<reference evidence="3" key="1">
    <citation type="submission" date="2012-06" db="EMBL/GenBank/DDBJ databases">
        <title>Genome analysis of multiple Granulibacter bethesdensis isolates demonstrates substantial genome diversity.</title>
        <authorList>
            <person name="Greenberg D.E."/>
            <person name="Porcella S.F."/>
            <person name="Zarember K."/>
            <person name="Zelazny A.M."/>
            <person name="Bruno D."/>
            <person name="Martens C."/>
            <person name="Barbian K.D."/>
            <person name="Jaske E."/>
            <person name="Holland S.M."/>
        </authorList>
    </citation>
    <scope>NUCLEOTIDE SEQUENCE [LARGE SCALE GENOMIC DNA]</scope>
    <source>
        <strain evidence="3">CGDNIH3</strain>
    </source>
</reference>
<keyword evidence="1" id="KW-0472">Membrane</keyword>
<protein>
    <submittedName>
        <fullName evidence="2">Uncharacterized protein</fullName>
    </submittedName>
</protein>
<proteinExistence type="predicted"/>
<gene>
    <name evidence="2" type="ORF">GbCGDNIH3_7181</name>
</gene>
<organism evidence="2 3">
    <name type="scientific">Granulibacter bethesdensis</name>
    <dbReference type="NCBI Taxonomy" id="364410"/>
    <lineage>
        <taxon>Bacteria</taxon>
        <taxon>Pseudomonadati</taxon>
        <taxon>Pseudomonadota</taxon>
        <taxon>Alphaproteobacteria</taxon>
        <taxon>Acetobacterales</taxon>
        <taxon>Acetobacteraceae</taxon>
        <taxon>Granulibacter</taxon>
    </lineage>
</organism>
<evidence type="ECO:0000313" key="3">
    <source>
        <dbReference type="Proteomes" id="UP000019438"/>
    </source>
</evidence>
<dbReference type="Proteomes" id="UP000019438">
    <property type="component" value="Chromosome"/>
</dbReference>
<name>A0AAN0VF26_9PROT</name>
<evidence type="ECO:0000313" key="2">
    <source>
        <dbReference type="EMBL" id="AHJ62233.1"/>
    </source>
</evidence>